<dbReference type="GO" id="GO:0015074">
    <property type="term" value="P:DNA integration"/>
    <property type="evidence" value="ECO:0007669"/>
    <property type="project" value="InterPro"/>
</dbReference>
<dbReference type="AlphaFoldDB" id="A0A1X7KQT2"/>
<protein>
    <submittedName>
        <fullName evidence="1">Phage endonuclease I</fullName>
    </submittedName>
</protein>
<dbReference type="SUPFAM" id="SSF52980">
    <property type="entry name" value="Restriction endonuclease-like"/>
    <property type="match status" value="1"/>
</dbReference>
<dbReference type="EMBL" id="FXAT01000004">
    <property type="protein sequence ID" value="SMG43536.1"/>
    <property type="molecule type" value="Genomic_DNA"/>
</dbReference>
<dbReference type="Gene3D" id="3.40.91.30">
    <property type="match status" value="1"/>
</dbReference>
<keyword evidence="1" id="KW-0540">Nuclease</keyword>
<gene>
    <name evidence="1" type="ORF">SAMN06265784_104171</name>
</gene>
<keyword evidence="1" id="KW-0255">Endonuclease</keyword>
<keyword evidence="1" id="KW-0378">Hydrolase</keyword>
<dbReference type="InterPro" id="IPR008029">
    <property type="entry name" value="Phage_T7_Gp3_endoDNaseI"/>
</dbReference>
<organism evidence="1 2">
    <name type="scientific">Paraburkholderia susongensis</name>
    <dbReference type="NCBI Taxonomy" id="1515439"/>
    <lineage>
        <taxon>Bacteria</taxon>
        <taxon>Pseudomonadati</taxon>
        <taxon>Pseudomonadota</taxon>
        <taxon>Betaproteobacteria</taxon>
        <taxon>Burkholderiales</taxon>
        <taxon>Burkholderiaceae</taxon>
        <taxon>Paraburkholderia</taxon>
    </lineage>
</organism>
<dbReference type="STRING" id="1515439.SAMN06265784_104171"/>
<dbReference type="Proteomes" id="UP000193228">
    <property type="component" value="Unassembled WGS sequence"/>
</dbReference>
<dbReference type="CDD" id="cd22324">
    <property type="entry name" value="Endonuclease_I"/>
    <property type="match status" value="1"/>
</dbReference>
<dbReference type="Pfam" id="PF05367">
    <property type="entry name" value="Phage_endo_I"/>
    <property type="match status" value="1"/>
</dbReference>
<name>A0A1X7KQT2_9BURK</name>
<reference evidence="2" key="1">
    <citation type="submission" date="2017-04" db="EMBL/GenBank/DDBJ databases">
        <authorList>
            <person name="Varghese N."/>
            <person name="Submissions S."/>
        </authorList>
    </citation>
    <scope>NUCLEOTIDE SEQUENCE [LARGE SCALE GENOMIC DNA]</scope>
    <source>
        <strain evidence="2">LMG 29540</strain>
    </source>
</reference>
<dbReference type="OrthoDB" id="1634609at2"/>
<evidence type="ECO:0000313" key="1">
    <source>
        <dbReference type="EMBL" id="SMG43536.1"/>
    </source>
</evidence>
<keyword evidence="2" id="KW-1185">Reference proteome</keyword>
<dbReference type="InterPro" id="IPR011335">
    <property type="entry name" value="Restrct_endonuc-II-like"/>
</dbReference>
<evidence type="ECO:0000313" key="2">
    <source>
        <dbReference type="Proteomes" id="UP000193228"/>
    </source>
</evidence>
<proteinExistence type="predicted"/>
<dbReference type="GO" id="GO:0016032">
    <property type="term" value="P:viral process"/>
    <property type="evidence" value="ECO:0007669"/>
    <property type="project" value="InterPro"/>
</dbReference>
<sequence>MARAGYGARHVEAAYRSGLEEAVAEQLRQAGVVAAYEEEKIPYVTPATPHKYTPDFRLPNGIYIETKGRFETADRKKHLLIKDQHPGIDIRFVFTRSKTTISKASKTTYGMWCEKHGFQYADKWIPDAWLKEKLK</sequence>
<accession>A0A1X7KQT2</accession>
<dbReference type="GO" id="GO:0008833">
    <property type="term" value="F:deoxyribonuclease IV (phage-T4-induced) activity"/>
    <property type="evidence" value="ECO:0007669"/>
    <property type="project" value="InterPro"/>
</dbReference>
<dbReference type="RefSeq" id="WP_085483856.1">
    <property type="nucleotide sequence ID" value="NZ_FXAT01000004.1"/>
</dbReference>